<dbReference type="GO" id="GO:0050660">
    <property type="term" value="F:flavin adenine dinucleotide binding"/>
    <property type="evidence" value="ECO:0007669"/>
    <property type="project" value="UniProtKB-UniRule"/>
</dbReference>
<dbReference type="PROSITE" id="PS51331">
    <property type="entry name" value="THYX"/>
    <property type="match status" value="1"/>
</dbReference>
<comment type="function">
    <text evidence="1">Catalyzes the reductive methylation of 2'-deoxyuridine-5'-monophosphate (dUMP) to 2'-deoxythymidine-5'-monophosphate (dTMP) while utilizing 5,10-methylenetetrahydrofolate (mTHF) as the methyl donor, and NADPH and FADH(2) as the reductant.</text>
</comment>
<dbReference type="GO" id="GO:0050797">
    <property type="term" value="F:thymidylate synthase (FAD) activity"/>
    <property type="evidence" value="ECO:0007669"/>
    <property type="project" value="UniProtKB-UniRule"/>
</dbReference>
<keyword evidence="1 2" id="KW-0808">Transferase</keyword>
<proteinExistence type="inferred from homology"/>
<dbReference type="InterPro" id="IPR036098">
    <property type="entry name" value="Thymidylate_synthase_ThyX_sf"/>
</dbReference>
<dbReference type="OrthoDB" id="9780625at2"/>
<dbReference type="InterPro" id="IPR003669">
    <property type="entry name" value="Thymidylate_synthase_ThyX"/>
</dbReference>
<dbReference type="STRING" id="862517.HMPREF9225_0045"/>
<comment type="catalytic activity">
    <reaction evidence="1">
        <text>dUMP + (6R)-5,10-methylene-5,6,7,8-tetrahydrofolate + NADPH + H(+) = dTMP + (6S)-5,6,7,8-tetrahydrofolate + NADP(+)</text>
        <dbReference type="Rhea" id="RHEA:29043"/>
        <dbReference type="ChEBI" id="CHEBI:15378"/>
        <dbReference type="ChEBI" id="CHEBI:15636"/>
        <dbReference type="ChEBI" id="CHEBI:57453"/>
        <dbReference type="ChEBI" id="CHEBI:57783"/>
        <dbReference type="ChEBI" id="CHEBI:58349"/>
        <dbReference type="ChEBI" id="CHEBI:63528"/>
        <dbReference type="ChEBI" id="CHEBI:246422"/>
        <dbReference type="EC" id="2.1.1.148"/>
    </reaction>
</comment>
<feature type="binding site" evidence="1">
    <location>
        <position position="87"/>
    </location>
    <ligand>
        <name>FAD</name>
        <dbReference type="ChEBI" id="CHEBI:57692"/>
        <note>ligand shared between neighboring subunits</note>
    </ligand>
</feature>
<keyword evidence="3" id="KW-1185">Reference proteome</keyword>
<dbReference type="GO" id="GO:0006235">
    <property type="term" value="P:dTTP biosynthetic process"/>
    <property type="evidence" value="ECO:0007669"/>
    <property type="project" value="UniProtKB-UniRule"/>
</dbReference>
<comment type="cofactor">
    <cofactor evidence="1">
        <name>FAD</name>
        <dbReference type="ChEBI" id="CHEBI:57692"/>
    </cofactor>
    <text evidence="1">Binds 4 FAD per tetramer. Each FAD binding site is formed by three monomers.</text>
</comment>
<feature type="binding site" description="in other chain" evidence="1">
    <location>
        <position position="165"/>
    </location>
    <ligand>
        <name>dUMP</name>
        <dbReference type="ChEBI" id="CHEBI:246422"/>
        <note>ligand shared between dimeric partners</note>
    </ligand>
</feature>
<feature type="binding site" evidence="1">
    <location>
        <position position="187"/>
    </location>
    <ligand>
        <name>FAD</name>
        <dbReference type="ChEBI" id="CHEBI:57692"/>
        <note>ligand shared between neighboring subunits</note>
    </ligand>
</feature>
<dbReference type="Proteomes" id="UP000003280">
    <property type="component" value="Unassembled WGS sequence"/>
</dbReference>
<dbReference type="HAMAP" id="MF_01408">
    <property type="entry name" value="ThyX"/>
    <property type="match status" value="1"/>
</dbReference>
<dbReference type="PANTHER" id="PTHR34934:SF1">
    <property type="entry name" value="FLAVIN-DEPENDENT THYMIDYLATE SYNTHASE"/>
    <property type="match status" value="1"/>
</dbReference>
<dbReference type="EC" id="2.1.1.148" evidence="1"/>
<dbReference type="RefSeq" id="WP_008900881.1">
    <property type="nucleotide sequence ID" value="NZ_GL397071.1"/>
</dbReference>
<dbReference type="eggNOG" id="COG1351">
    <property type="taxonomic scope" value="Bacteria"/>
</dbReference>
<feature type="binding site" evidence="1">
    <location>
        <begin position="76"/>
        <end position="79"/>
    </location>
    <ligand>
        <name>dUMP</name>
        <dbReference type="ChEBI" id="CHEBI:246422"/>
        <note>ligand shared between dimeric partners</note>
    </ligand>
</feature>
<dbReference type="HOGENOM" id="CLU_077585_0_0_9"/>
<protein>
    <recommendedName>
        <fullName evidence="1">Flavin-dependent thymidylate synthase</fullName>
        <shortName evidence="1">FDTS</shortName>
        <ecNumber evidence="1">2.1.1.148</ecNumber>
    </recommendedName>
    <alternativeName>
        <fullName evidence="1">FAD-dependent thymidylate synthase</fullName>
    </alternativeName>
    <alternativeName>
        <fullName evidence="1">Thymidylate synthase ThyX</fullName>
        <shortName evidence="1">TS</shortName>
        <shortName evidence="1">TSase</shortName>
    </alternativeName>
</protein>
<dbReference type="GO" id="GO:0032259">
    <property type="term" value="P:methylation"/>
    <property type="evidence" value="ECO:0007669"/>
    <property type="project" value="UniProtKB-KW"/>
</dbReference>
<keyword evidence="1 2" id="KW-0489">Methyltransferase</keyword>
<keyword evidence="1" id="KW-0521">NADP</keyword>
<reference evidence="2 3" key="1">
    <citation type="submission" date="2010-07" db="EMBL/GenBank/DDBJ databases">
        <authorList>
            <person name="Muzny D."/>
            <person name="Qin X."/>
            <person name="Deng J."/>
            <person name="Jiang H."/>
            <person name="Liu Y."/>
            <person name="Qu J."/>
            <person name="Song X.-Z."/>
            <person name="Zhang L."/>
            <person name="Thornton R."/>
            <person name="Coyle M."/>
            <person name="Francisco L."/>
            <person name="Jackson L."/>
            <person name="Javaid M."/>
            <person name="Korchina V."/>
            <person name="Kovar C."/>
            <person name="Mata R."/>
            <person name="Mathew T."/>
            <person name="Ngo R."/>
            <person name="Nguyen L."/>
            <person name="Nguyen N."/>
            <person name="Okwuonu G."/>
            <person name="Ongeri F."/>
            <person name="Pham C."/>
            <person name="Simmons D."/>
            <person name="Wilczek-Boney K."/>
            <person name="Hale W."/>
            <person name="Jakkamsetti A."/>
            <person name="Pham P."/>
            <person name="Ruth R."/>
            <person name="San Lucas F."/>
            <person name="Warren J."/>
            <person name="Zhang J."/>
            <person name="Zhao Z."/>
            <person name="Zhou C."/>
            <person name="Zhu D."/>
            <person name="Lee S."/>
            <person name="Bess C."/>
            <person name="Blankenburg K."/>
            <person name="Forbes L."/>
            <person name="Fu Q."/>
            <person name="Gubbala S."/>
            <person name="Hirani K."/>
            <person name="Jayaseelan J.C."/>
            <person name="Lara F."/>
            <person name="Munidasa M."/>
            <person name="Palculict T."/>
            <person name="Patil S."/>
            <person name="Pu L.-L."/>
            <person name="Saada N."/>
            <person name="Tang L."/>
            <person name="Weissenberger G."/>
            <person name="Zhu Y."/>
            <person name="Hemphill L."/>
            <person name="Shang Y."/>
            <person name="Youmans B."/>
            <person name="Ayvaz T."/>
            <person name="Ross M."/>
            <person name="Santibanez J."/>
            <person name="Aqrawi P."/>
            <person name="Gross S."/>
            <person name="Joshi V."/>
            <person name="Fowler G."/>
            <person name="Nazareth L."/>
            <person name="Reid J."/>
            <person name="Worley K."/>
            <person name="Petrosino J."/>
            <person name="Highlander S."/>
            <person name="Gibbs R."/>
        </authorList>
    </citation>
    <scope>NUCLEOTIDE SEQUENCE [LARGE SCALE GENOMIC DNA]</scope>
    <source>
        <strain evidence="2 3">ATCC BAA-1640</strain>
    </source>
</reference>
<organism evidence="2 3">
    <name type="scientific">Peptoniphilus duerdenii ATCC BAA-1640</name>
    <dbReference type="NCBI Taxonomy" id="862517"/>
    <lineage>
        <taxon>Bacteria</taxon>
        <taxon>Bacillati</taxon>
        <taxon>Bacillota</taxon>
        <taxon>Tissierellia</taxon>
        <taxon>Tissierellales</taxon>
        <taxon>Peptoniphilaceae</taxon>
        <taxon>Peptoniphilus</taxon>
    </lineage>
</organism>
<comment type="similarity">
    <text evidence="1">Belongs to the thymidylate synthase ThyX family.</text>
</comment>
<feature type="binding site" evidence="1">
    <location>
        <position position="192"/>
    </location>
    <ligand>
        <name>dUMP</name>
        <dbReference type="ChEBI" id="CHEBI:246422"/>
        <note>ligand shared between dimeric partners</note>
    </ligand>
</feature>
<feature type="binding site" evidence="1">
    <location>
        <position position="55"/>
    </location>
    <ligand>
        <name>FAD</name>
        <dbReference type="ChEBI" id="CHEBI:57692"/>
        <note>ligand shared between neighboring subunits</note>
    </ligand>
</feature>
<feature type="binding site" description="in other chain" evidence="1">
    <location>
        <begin position="87"/>
        <end position="91"/>
    </location>
    <ligand>
        <name>dUMP</name>
        <dbReference type="ChEBI" id="CHEBI:246422"/>
        <note>ligand shared between dimeric partners</note>
    </ligand>
</feature>
<dbReference type="NCBIfam" id="TIGR02170">
    <property type="entry name" value="thyX"/>
    <property type="match status" value="1"/>
</dbReference>
<feature type="binding site" evidence="1">
    <location>
        <begin position="181"/>
        <end position="183"/>
    </location>
    <ligand>
        <name>FAD</name>
        <dbReference type="ChEBI" id="CHEBI:57692"/>
        <note>ligand shared between neighboring subunits</note>
    </ligand>
</feature>
<dbReference type="UniPathway" id="UPA00575"/>
<dbReference type="GO" id="GO:0004799">
    <property type="term" value="F:thymidylate synthase activity"/>
    <property type="evidence" value="ECO:0007669"/>
    <property type="project" value="TreeGrafter"/>
</dbReference>
<dbReference type="PANTHER" id="PTHR34934">
    <property type="entry name" value="FLAVIN-DEPENDENT THYMIDYLATE SYNTHASE"/>
    <property type="match status" value="1"/>
</dbReference>
<keyword evidence="1" id="KW-0545">Nucleotide biosynthesis</keyword>
<evidence type="ECO:0000256" key="1">
    <source>
        <dbReference type="HAMAP-Rule" id="MF_01408"/>
    </source>
</evidence>
<keyword evidence="1" id="KW-0274">FAD</keyword>
<dbReference type="AlphaFoldDB" id="E0NIQ6"/>
<comment type="subunit">
    <text evidence="1">Homotetramer.</text>
</comment>
<evidence type="ECO:0000313" key="3">
    <source>
        <dbReference type="Proteomes" id="UP000003280"/>
    </source>
</evidence>
<accession>E0NIQ6</accession>
<comment type="caution">
    <text evidence="2">The sequence shown here is derived from an EMBL/GenBank/DDBJ whole genome shotgun (WGS) entry which is preliminary data.</text>
</comment>
<feature type="binding site" evidence="1">
    <location>
        <begin position="79"/>
        <end position="81"/>
    </location>
    <ligand>
        <name>FAD</name>
        <dbReference type="ChEBI" id="CHEBI:57692"/>
        <note>ligand shared between neighboring subunits</note>
    </ligand>
</feature>
<sequence>MKVELLAYTENPELVVAQSAKLCYSPVGVDEIREKLDEESTAKFVKMLMGFSHASPLEHVSFTFAVEGVSRTLTHQLVRHRIASYSQQSQRYVRLDNFEYIIPKSIEKNEEAKKVFIEAMENDRKAYLKLTDLLIEENKKKYMADGIEEEKAKKMAEKESIEDARYVFPNACETKIVVTMNARTLLHFFELRCCNRAQWEIREMAEEMLKLVKSVAPVIFSEAGPSCVSGPCKEGKMSCGRAKEVREYFLKLR</sequence>
<feature type="active site" description="Involved in ionization of N3 of dUMP, leading to its activation" evidence="1">
    <location>
        <position position="192"/>
    </location>
</feature>
<dbReference type="GO" id="GO:0006231">
    <property type="term" value="P:dTMP biosynthetic process"/>
    <property type="evidence" value="ECO:0007669"/>
    <property type="project" value="UniProtKB-UniRule"/>
</dbReference>
<gene>
    <name evidence="1 2" type="primary">thyX</name>
    <name evidence="2" type="ORF">HMPREF9225_0045</name>
</gene>
<evidence type="ECO:0000313" key="2">
    <source>
        <dbReference type="EMBL" id="EFM26351.1"/>
    </source>
</evidence>
<dbReference type="EMBL" id="AEEH01000009">
    <property type="protein sequence ID" value="EFM26351.1"/>
    <property type="molecule type" value="Genomic_DNA"/>
</dbReference>
<dbReference type="GO" id="GO:0070402">
    <property type="term" value="F:NADPH binding"/>
    <property type="evidence" value="ECO:0007669"/>
    <property type="project" value="TreeGrafter"/>
</dbReference>
<comment type="pathway">
    <text evidence="1">Pyrimidine metabolism; dTTP biosynthesis.</text>
</comment>
<dbReference type="Gene3D" id="3.30.1360.170">
    <property type="match status" value="1"/>
</dbReference>
<dbReference type="CDD" id="cd20175">
    <property type="entry name" value="ThyX"/>
    <property type="match status" value="1"/>
</dbReference>
<name>E0NIQ6_9FIRM</name>
<dbReference type="Pfam" id="PF02511">
    <property type="entry name" value="Thy1"/>
    <property type="match status" value="1"/>
</dbReference>
<keyword evidence="1" id="KW-0285">Flavoprotein</keyword>
<dbReference type="SUPFAM" id="SSF69796">
    <property type="entry name" value="Thymidylate synthase-complementing protein Thy1"/>
    <property type="match status" value="1"/>
</dbReference>